<reference evidence="6" key="1">
    <citation type="submission" date="2017-11" db="EMBL/GenBank/DDBJ databases">
        <authorList>
            <person name="Watanabe M."/>
            <person name="Kojima H."/>
        </authorList>
    </citation>
    <scope>NUCLEOTIDE SEQUENCE [LARGE SCALE GENOMIC DNA]</scope>
    <source>
        <strain evidence="6">Tokyo 01</strain>
    </source>
</reference>
<evidence type="ECO:0000259" key="4">
    <source>
        <dbReference type="SMART" id="SM00563"/>
    </source>
</evidence>
<evidence type="ECO:0000256" key="3">
    <source>
        <dbReference type="ARBA" id="ARBA00023315"/>
    </source>
</evidence>
<dbReference type="CDD" id="cd07989">
    <property type="entry name" value="LPLAT_AGPAT-like"/>
    <property type="match status" value="1"/>
</dbReference>
<gene>
    <name evidence="5" type="ORF">DENIS_2676</name>
</gene>
<accession>A0A401FXQ2</accession>
<keyword evidence="3 5" id="KW-0012">Acyltransferase</keyword>
<evidence type="ECO:0000256" key="1">
    <source>
        <dbReference type="ARBA" id="ARBA00005189"/>
    </source>
</evidence>
<dbReference type="GO" id="GO:0003841">
    <property type="term" value="F:1-acylglycerol-3-phosphate O-acyltransferase activity"/>
    <property type="evidence" value="ECO:0007669"/>
    <property type="project" value="TreeGrafter"/>
</dbReference>
<protein>
    <submittedName>
        <fullName evidence="5">1-acyl-sn-glycerol-3-phosphate acyltransferase</fullName>
    </submittedName>
</protein>
<reference evidence="6" key="2">
    <citation type="submission" date="2019-01" db="EMBL/GenBank/DDBJ databases">
        <title>Genome sequence of Desulfonema ishimotonii strain Tokyo 01.</title>
        <authorList>
            <person name="Fukui M."/>
        </authorList>
    </citation>
    <scope>NUCLEOTIDE SEQUENCE [LARGE SCALE GENOMIC DNA]</scope>
    <source>
        <strain evidence="6">Tokyo 01</strain>
    </source>
</reference>
<dbReference type="InterPro" id="IPR002123">
    <property type="entry name" value="Plipid/glycerol_acylTrfase"/>
</dbReference>
<comment type="caution">
    <text evidence="5">The sequence shown here is derived from an EMBL/GenBank/DDBJ whole genome shotgun (WGS) entry which is preliminary data.</text>
</comment>
<sequence length="271" mass="29891">MDRKAFWHILKTRFGYQSPEIRRFPVEKIPGGATAGYYARLIRIISGHSILADRGRYSRETWADGSVDIIRSVESVGGRLHVSGLADVAAHTGPLVFIANHMSMIDAFFLPGITLAFNDVSFVVKQALLDYPVFGNIMRAVNPIAVSRKNPREDLRKVLAEGRALLAKGCSVIVFPQATRSHSFDAAHFNSLGIKLAKKANVPVAPVALKTDFQGNGTFLKDFGPVFPRKTIRIRFGEVLAVDGRGQKTHERVVGFIAGHMRKWGVNVQNV</sequence>
<dbReference type="Proteomes" id="UP000288096">
    <property type="component" value="Unassembled WGS sequence"/>
</dbReference>
<feature type="domain" description="Phospholipid/glycerol acyltransferase" evidence="4">
    <location>
        <begin position="95"/>
        <end position="212"/>
    </location>
</feature>
<evidence type="ECO:0000313" key="5">
    <source>
        <dbReference type="EMBL" id="GBC61714.1"/>
    </source>
</evidence>
<dbReference type="EMBL" id="BEXT01000001">
    <property type="protein sequence ID" value="GBC61714.1"/>
    <property type="molecule type" value="Genomic_DNA"/>
</dbReference>
<dbReference type="GO" id="GO:0006654">
    <property type="term" value="P:phosphatidic acid biosynthetic process"/>
    <property type="evidence" value="ECO:0007669"/>
    <property type="project" value="TreeGrafter"/>
</dbReference>
<dbReference type="SUPFAM" id="SSF69593">
    <property type="entry name" value="Glycerol-3-phosphate (1)-acyltransferase"/>
    <property type="match status" value="1"/>
</dbReference>
<organism evidence="5 6">
    <name type="scientific">Desulfonema ishimotonii</name>
    <dbReference type="NCBI Taxonomy" id="45657"/>
    <lineage>
        <taxon>Bacteria</taxon>
        <taxon>Pseudomonadati</taxon>
        <taxon>Thermodesulfobacteriota</taxon>
        <taxon>Desulfobacteria</taxon>
        <taxon>Desulfobacterales</taxon>
        <taxon>Desulfococcaceae</taxon>
        <taxon>Desulfonema</taxon>
    </lineage>
</organism>
<evidence type="ECO:0000313" key="6">
    <source>
        <dbReference type="Proteomes" id="UP000288096"/>
    </source>
</evidence>
<keyword evidence="2 5" id="KW-0808">Transferase</keyword>
<proteinExistence type="predicted"/>
<dbReference type="SMART" id="SM00563">
    <property type="entry name" value="PlsC"/>
    <property type="match status" value="1"/>
</dbReference>
<comment type="pathway">
    <text evidence="1">Lipid metabolism.</text>
</comment>
<dbReference type="PANTHER" id="PTHR10434">
    <property type="entry name" value="1-ACYL-SN-GLYCEROL-3-PHOSPHATE ACYLTRANSFERASE"/>
    <property type="match status" value="1"/>
</dbReference>
<dbReference type="Pfam" id="PF01553">
    <property type="entry name" value="Acyltransferase"/>
    <property type="match status" value="1"/>
</dbReference>
<evidence type="ECO:0000256" key="2">
    <source>
        <dbReference type="ARBA" id="ARBA00022679"/>
    </source>
</evidence>
<keyword evidence="6" id="KW-1185">Reference proteome</keyword>
<dbReference type="AlphaFoldDB" id="A0A401FXQ2"/>
<name>A0A401FXQ2_9BACT</name>
<dbReference type="PANTHER" id="PTHR10434:SF40">
    <property type="entry name" value="1-ACYL-SN-GLYCEROL-3-PHOSPHATE ACYLTRANSFERASE"/>
    <property type="match status" value="1"/>
</dbReference>